<dbReference type="AlphaFoldDB" id="A0A843WAM5"/>
<organism evidence="1 2">
    <name type="scientific">Colocasia esculenta</name>
    <name type="common">Wild taro</name>
    <name type="synonym">Arum esculentum</name>
    <dbReference type="NCBI Taxonomy" id="4460"/>
    <lineage>
        <taxon>Eukaryota</taxon>
        <taxon>Viridiplantae</taxon>
        <taxon>Streptophyta</taxon>
        <taxon>Embryophyta</taxon>
        <taxon>Tracheophyta</taxon>
        <taxon>Spermatophyta</taxon>
        <taxon>Magnoliopsida</taxon>
        <taxon>Liliopsida</taxon>
        <taxon>Araceae</taxon>
        <taxon>Aroideae</taxon>
        <taxon>Colocasieae</taxon>
        <taxon>Colocasia</taxon>
    </lineage>
</organism>
<comment type="caution">
    <text evidence="1">The sequence shown here is derived from an EMBL/GenBank/DDBJ whole genome shotgun (WGS) entry which is preliminary data.</text>
</comment>
<dbReference type="EMBL" id="NMUH01003220">
    <property type="protein sequence ID" value="MQM04457.1"/>
    <property type="molecule type" value="Genomic_DNA"/>
</dbReference>
<dbReference type="Proteomes" id="UP000652761">
    <property type="component" value="Unassembled WGS sequence"/>
</dbReference>
<evidence type="ECO:0000313" key="2">
    <source>
        <dbReference type="Proteomes" id="UP000652761"/>
    </source>
</evidence>
<gene>
    <name evidence="1" type="ORF">Taro_037258</name>
</gene>
<sequence length="99" mass="11262">MIGGRVQLFARSPPEISIRPGVGTTREASIRNRHFDQRLPRLHESLAEPTHGAGLSRRSEVVFNSSRDLLPRSLIWVLEHRRYSHPSSLFPPLQLKNCA</sequence>
<reference evidence="1" key="1">
    <citation type="submission" date="2017-07" db="EMBL/GenBank/DDBJ databases">
        <title>Taro Niue Genome Assembly and Annotation.</title>
        <authorList>
            <person name="Atibalentja N."/>
            <person name="Keating K."/>
            <person name="Fields C.J."/>
        </authorList>
    </citation>
    <scope>NUCLEOTIDE SEQUENCE</scope>
    <source>
        <strain evidence="1">Niue_2</strain>
        <tissue evidence="1">Leaf</tissue>
    </source>
</reference>
<proteinExistence type="predicted"/>
<protein>
    <submittedName>
        <fullName evidence="1">Uncharacterized protein</fullName>
    </submittedName>
</protein>
<accession>A0A843WAM5</accession>
<keyword evidence="2" id="KW-1185">Reference proteome</keyword>
<name>A0A843WAM5_COLES</name>
<evidence type="ECO:0000313" key="1">
    <source>
        <dbReference type="EMBL" id="MQM04457.1"/>
    </source>
</evidence>